<sequence length="242" mass="26266">MTETTQTNNYPADASFNPPTAETSGITRLSRTNDETEGAHLRRVADELSGSGDEALAKLRAKLSSRDFSERVTAARELGKIGSLKAIQLLRDLLVSSDEGSWRLAIHGLRTGGSREGWLCLEGVAQDDSTQLASENSRLSEMSFKRLMAMGRTKMMDRLFRAADGHSRSIPGDIAKKFSNDAVETLPDTQRNVMQHRLGLLNGASATPSDTAEALGISLNSVRALELQGWQAIHSPIDLDGE</sequence>
<dbReference type="EMBL" id="WMBE01000002">
    <property type="protein sequence ID" value="MDG0866773.1"/>
    <property type="molecule type" value="Genomic_DNA"/>
</dbReference>
<dbReference type="RefSeq" id="WP_342824484.1">
    <property type="nucleotide sequence ID" value="NZ_CP046146.1"/>
</dbReference>
<dbReference type="InterPro" id="IPR013324">
    <property type="entry name" value="RNA_pol_sigma_r3/r4-like"/>
</dbReference>
<evidence type="ECO:0008006" key="6">
    <source>
        <dbReference type="Google" id="ProtNLM"/>
    </source>
</evidence>
<keyword evidence="4" id="KW-1185">Reference proteome</keyword>
<evidence type="ECO:0000313" key="3">
    <source>
        <dbReference type="EMBL" id="WFG38197.1"/>
    </source>
</evidence>
<dbReference type="SUPFAM" id="SSF48371">
    <property type="entry name" value="ARM repeat"/>
    <property type="match status" value="1"/>
</dbReference>
<evidence type="ECO:0000313" key="5">
    <source>
        <dbReference type="Proteomes" id="UP001321249"/>
    </source>
</evidence>
<feature type="compositionally biased region" description="Polar residues" evidence="1">
    <location>
        <begin position="17"/>
        <end position="30"/>
    </location>
</feature>
<dbReference type="Proteomes" id="UP001321249">
    <property type="component" value="Unassembled WGS sequence"/>
</dbReference>
<gene>
    <name evidence="2" type="ORF">GKO46_06755</name>
    <name evidence="3" type="ORF">GKO48_00760</name>
</gene>
<dbReference type="Proteomes" id="UP001219901">
    <property type="component" value="Chromosome"/>
</dbReference>
<feature type="compositionally biased region" description="Polar residues" evidence="1">
    <location>
        <begin position="1"/>
        <end position="10"/>
    </location>
</feature>
<protein>
    <recommendedName>
        <fullName evidence="6">RNA polymerase sigma-70 region 4 domain-containing protein</fullName>
    </recommendedName>
</protein>
<dbReference type="InterPro" id="IPR011989">
    <property type="entry name" value="ARM-like"/>
</dbReference>
<dbReference type="Gene3D" id="1.10.10.10">
    <property type="entry name" value="Winged helix-like DNA-binding domain superfamily/Winged helix DNA-binding domain"/>
    <property type="match status" value="1"/>
</dbReference>
<reference evidence="3" key="2">
    <citation type="journal article" date="2023" name="Nat. Commun.">
        <title>Cultivation of marine bacteria of the SAR202 clade.</title>
        <authorList>
            <person name="Lim Y."/>
            <person name="Seo J.H."/>
            <person name="Giovannoni S.J."/>
            <person name="Kang I."/>
            <person name="Cho J.C."/>
        </authorList>
    </citation>
    <scope>NUCLEOTIDE SEQUENCE</scope>
    <source>
        <strain evidence="3">JH1073</strain>
    </source>
</reference>
<reference evidence="4 5" key="1">
    <citation type="submission" date="2019-11" db="EMBL/GenBank/DDBJ databases">
        <authorList>
            <person name="Cho J.-C."/>
        </authorList>
    </citation>
    <scope>NUCLEOTIDE SEQUENCE [LARGE SCALE GENOMIC DNA]</scope>
    <source>
        <strain evidence="3 4">JH1073</strain>
        <strain evidence="2 5">JH702</strain>
    </source>
</reference>
<dbReference type="InterPro" id="IPR036388">
    <property type="entry name" value="WH-like_DNA-bd_sf"/>
</dbReference>
<reference evidence="4" key="3">
    <citation type="submission" date="2023-06" db="EMBL/GenBank/DDBJ databases">
        <title>Pangenomics reveal diversification of enzyme families and niche specialization in globally abundant SAR202 bacteria.</title>
        <authorList>
            <person name="Saw J.H.W."/>
        </authorList>
    </citation>
    <scope>NUCLEOTIDE SEQUENCE [LARGE SCALE GENOMIC DNA]</scope>
    <source>
        <strain evidence="4">JH1073</strain>
    </source>
</reference>
<feature type="region of interest" description="Disordered" evidence="1">
    <location>
        <begin position="1"/>
        <end position="38"/>
    </location>
</feature>
<evidence type="ECO:0000256" key="1">
    <source>
        <dbReference type="SAM" id="MobiDB-lite"/>
    </source>
</evidence>
<dbReference type="SUPFAM" id="SSF88659">
    <property type="entry name" value="Sigma3 and sigma4 domains of RNA polymerase sigma factors"/>
    <property type="match status" value="1"/>
</dbReference>
<organism evidence="3 4">
    <name type="scientific">Candidatus Lucifugimonas marina</name>
    <dbReference type="NCBI Taxonomy" id="3038979"/>
    <lineage>
        <taxon>Bacteria</taxon>
        <taxon>Bacillati</taxon>
        <taxon>Chloroflexota</taxon>
        <taxon>Dehalococcoidia</taxon>
        <taxon>SAR202 cluster</taxon>
        <taxon>Candidatus Lucifugimonadales</taxon>
        <taxon>Candidatus Lucifugimonadaceae</taxon>
        <taxon>Candidatus Lucifugimonas</taxon>
    </lineage>
</organism>
<name>A0AAJ6CSE1_9CHLR</name>
<evidence type="ECO:0000313" key="4">
    <source>
        <dbReference type="Proteomes" id="UP001219901"/>
    </source>
</evidence>
<dbReference type="Gene3D" id="1.25.10.10">
    <property type="entry name" value="Leucine-rich Repeat Variant"/>
    <property type="match status" value="1"/>
</dbReference>
<evidence type="ECO:0000313" key="2">
    <source>
        <dbReference type="EMBL" id="MDG0866773.1"/>
    </source>
</evidence>
<accession>A0AAJ6CSE1</accession>
<dbReference type="Pfam" id="PF13646">
    <property type="entry name" value="HEAT_2"/>
    <property type="match status" value="1"/>
</dbReference>
<proteinExistence type="predicted"/>
<dbReference type="AlphaFoldDB" id="A0AAJ6CSE1"/>
<dbReference type="InterPro" id="IPR016024">
    <property type="entry name" value="ARM-type_fold"/>
</dbReference>
<dbReference type="EMBL" id="CP046147">
    <property type="protein sequence ID" value="WFG38197.1"/>
    <property type="molecule type" value="Genomic_DNA"/>
</dbReference>